<name>A0AAP0K4C3_9MAGN</name>
<evidence type="ECO:0000313" key="3">
    <source>
        <dbReference type="Proteomes" id="UP001417504"/>
    </source>
</evidence>
<feature type="chain" id="PRO_5042986457" evidence="1">
    <location>
        <begin position="29"/>
        <end position="74"/>
    </location>
</feature>
<dbReference type="EMBL" id="JBBNAE010000002">
    <property type="protein sequence ID" value="KAK9145693.1"/>
    <property type="molecule type" value="Genomic_DNA"/>
</dbReference>
<accession>A0AAP0K4C3</accession>
<protein>
    <submittedName>
        <fullName evidence="2">Uncharacterized protein</fullName>
    </submittedName>
</protein>
<sequence length="74" mass="7881">MGKPMLSGMVTLLIFSLVLSSMPQGIVSQPSCIWLGKSCNSTEDCPDCNPPGQYSRFCNVAIHMCGCCSPPPLT</sequence>
<keyword evidence="1" id="KW-0732">Signal</keyword>
<evidence type="ECO:0000256" key="1">
    <source>
        <dbReference type="SAM" id="SignalP"/>
    </source>
</evidence>
<feature type="signal peptide" evidence="1">
    <location>
        <begin position="1"/>
        <end position="28"/>
    </location>
</feature>
<keyword evidence="3" id="KW-1185">Reference proteome</keyword>
<dbReference type="AlphaFoldDB" id="A0AAP0K4C3"/>
<organism evidence="2 3">
    <name type="scientific">Stephania japonica</name>
    <dbReference type="NCBI Taxonomy" id="461633"/>
    <lineage>
        <taxon>Eukaryota</taxon>
        <taxon>Viridiplantae</taxon>
        <taxon>Streptophyta</taxon>
        <taxon>Embryophyta</taxon>
        <taxon>Tracheophyta</taxon>
        <taxon>Spermatophyta</taxon>
        <taxon>Magnoliopsida</taxon>
        <taxon>Ranunculales</taxon>
        <taxon>Menispermaceae</taxon>
        <taxon>Menispermoideae</taxon>
        <taxon>Cissampelideae</taxon>
        <taxon>Stephania</taxon>
    </lineage>
</organism>
<gene>
    <name evidence="2" type="ORF">Sjap_005596</name>
</gene>
<proteinExistence type="predicted"/>
<dbReference type="Proteomes" id="UP001417504">
    <property type="component" value="Unassembled WGS sequence"/>
</dbReference>
<evidence type="ECO:0000313" key="2">
    <source>
        <dbReference type="EMBL" id="KAK9145693.1"/>
    </source>
</evidence>
<comment type="caution">
    <text evidence="2">The sequence shown here is derived from an EMBL/GenBank/DDBJ whole genome shotgun (WGS) entry which is preliminary data.</text>
</comment>
<reference evidence="2 3" key="1">
    <citation type="submission" date="2024-01" db="EMBL/GenBank/DDBJ databases">
        <title>Genome assemblies of Stephania.</title>
        <authorList>
            <person name="Yang L."/>
        </authorList>
    </citation>
    <scope>NUCLEOTIDE SEQUENCE [LARGE SCALE GENOMIC DNA]</scope>
    <source>
        <strain evidence="2">QJT</strain>
        <tissue evidence="2">Leaf</tissue>
    </source>
</reference>